<comment type="caution">
    <text evidence="3">The sequence shown here is derived from an EMBL/GenBank/DDBJ whole genome shotgun (WGS) entry which is preliminary data.</text>
</comment>
<proteinExistence type="predicted"/>
<feature type="chain" id="PRO_5028048301" evidence="1">
    <location>
        <begin position="20"/>
        <end position="642"/>
    </location>
</feature>
<dbReference type="InterPro" id="IPR025965">
    <property type="entry name" value="FlgD/Vpr_Ig-like"/>
</dbReference>
<keyword evidence="1" id="KW-0732">Signal</keyword>
<evidence type="ECO:0000259" key="2">
    <source>
        <dbReference type="Pfam" id="PF13860"/>
    </source>
</evidence>
<name>A0A7C6A8M2_UNCW3</name>
<dbReference type="Gene3D" id="2.60.40.4070">
    <property type="match status" value="1"/>
</dbReference>
<organism evidence="3">
    <name type="scientific">candidate division WOR-3 bacterium</name>
    <dbReference type="NCBI Taxonomy" id="2052148"/>
    <lineage>
        <taxon>Bacteria</taxon>
        <taxon>Bacteria division WOR-3</taxon>
    </lineage>
</organism>
<feature type="domain" description="FlgD/Vpr Ig-like" evidence="2">
    <location>
        <begin position="577"/>
        <end position="628"/>
    </location>
</feature>
<dbReference type="EMBL" id="DTLI01000076">
    <property type="protein sequence ID" value="HHS51831.1"/>
    <property type="molecule type" value="Genomic_DNA"/>
</dbReference>
<sequence length="642" mass="72307">MRIWLISALAGLIVNIVFAAPPNVKVTRWVSPDNSKPLSFQEWQKRKPKESWQVKPIRQLPNFFTDTRVDILVESALLPSLISSIDTLIADLIRENYAPAVYAVSGNAPESLRSFLLNEYRNGMVEAVLVGDLPIAWFQMIDDWNNNGIRDPDEGYEEFPCELYFMDLDGIWADNLRRLDTLDSLVPGSDGIFDTHYGNQTPEIGISRMPVSVLGYPVQTLQFYFTKDHGYRTAQLPVRDRALVYIDDDWIPYAEQWDLDVGLVYPYRVFIWDAEQTRAADYRPRIDSAPYQWIGLFAHSWPGGHGWKYNSGQDWDWFWAYEIPSINPVAVFYNLFACSNARFVESGYCGGRYVFNTSTGLGAIGSTKTGSMLEFQDFYGQLAIGKTLSESFRQWFNSRIVDGFEPWEKSWFYGMCLIGDGLLKTHFPIDVGIRRIIAPIGVIDSGSVIVPQVKVKNFGNAQVDFSIILRIGTGYEDIQEVLGLSSGDSAIVSFFPWTARPLGTWVVRCTTLLSGDLNSYNNLLIDSVVVVPGPGIADKGTVKPVPDRFILDNPSPNPFFTQTKIGFTIPKESALGGKVELEIYSSLGKRVRHLKSSVLKAGSYQVIWDGKDDQGLSVSPGVYFYTIKTPDSKATKRVIFMR</sequence>
<dbReference type="Pfam" id="PF13860">
    <property type="entry name" value="FlgD_ig"/>
    <property type="match status" value="1"/>
</dbReference>
<dbReference type="NCBIfam" id="TIGR04183">
    <property type="entry name" value="Por_Secre_tail"/>
    <property type="match status" value="1"/>
</dbReference>
<dbReference type="AlphaFoldDB" id="A0A7C6A8M2"/>
<reference evidence="3" key="1">
    <citation type="journal article" date="2020" name="mSystems">
        <title>Genome- and Community-Level Interaction Insights into Carbon Utilization and Element Cycling Functions of Hydrothermarchaeota in Hydrothermal Sediment.</title>
        <authorList>
            <person name="Zhou Z."/>
            <person name="Liu Y."/>
            <person name="Xu W."/>
            <person name="Pan J."/>
            <person name="Luo Z.H."/>
            <person name="Li M."/>
        </authorList>
    </citation>
    <scope>NUCLEOTIDE SEQUENCE [LARGE SCALE GENOMIC DNA]</scope>
    <source>
        <strain evidence="3">SpSt-876</strain>
    </source>
</reference>
<feature type="signal peptide" evidence="1">
    <location>
        <begin position="1"/>
        <end position="19"/>
    </location>
</feature>
<dbReference type="InterPro" id="IPR026444">
    <property type="entry name" value="Secre_tail"/>
</dbReference>
<accession>A0A7C6A8M2</accession>
<evidence type="ECO:0000313" key="3">
    <source>
        <dbReference type="EMBL" id="HHS51831.1"/>
    </source>
</evidence>
<gene>
    <name evidence="3" type="ORF">ENW73_03045</name>
</gene>
<protein>
    <submittedName>
        <fullName evidence="3">T9SS type A sorting domain-containing protein</fullName>
    </submittedName>
</protein>
<evidence type="ECO:0000256" key="1">
    <source>
        <dbReference type="SAM" id="SignalP"/>
    </source>
</evidence>